<dbReference type="InterPro" id="IPR017926">
    <property type="entry name" value="GATASE"/>
</dbReference>
<proteinExistence type="predicted"/>
<feature type="domain" description="Glutamine amidotransferase" evidence="1">
    <location>
        <begin position="25"/>
        <end position="181"/>
    </location>
</feature>
<reference evidence="3" key="1">
    <citation type="journal article" date="2019" name="Int. J. Syst. Evol. Microbiol.">
        <title>The Global Catalogue of Microorganisms (GCM) 10K type strain sequencing project: providing services to taxonomists for standard genome sequencing and annotation.</title>
        <authorList>
            <consortium name="The Broad Institute Genomics Platform"/>
            <consortium name="The Broad Institute Genome Sequencing Center for Infectious Disease"/>
            <person name="Wu L."/>
            <person name="Ma J."/>
        </authorList>
    </citation>
    <scope>NUCLEOTIDE SEQUENCE [LARGE SCALE GENOMIC DNA]</scope>
    <source>
        <strain evidence="3">CCUG 63419</strain>
    </source>
</reference>
<dbReference type="EMBL" id="JBHTIT010000001">
    <property type="protein sequence ID" value="MFD0950874.1"/>
    <property type="molecule type" value="Genomic_DNA"/>
</dbReference>
<accession>A0ABW3HJC9</accession>
<dbReference type="InterPro" id="IPR044992">
    <property type="entry name" value="ChyE-like"/>
</dbReference>
<dbReference type="PANTHER" id="PTHR42695:SF5">
    <property type="entry name" value="GLUTAMINE AMIDOTRANSFERASE YLR126C-RELATED"/>
    <property type="match status" value="1"/>
</dbReference>
<dbReference type="InterPro" id="IPR029062">
    <property type="entry name" value="Class_I_gatase-like"/>
</dbReference>
<dbReference type="RefSeq" id="WP_379071973.1">
    <property type="nucleotide sequence ID" value="NZ_JBHTIT010000001.1"/>
</dbReference>
<sequence length="237" mass="25606">MAVKRAHILQHVVFEGPGYIADWLSAHGAEVSTTAWYDGNPELPALDGIDLLVCLGGPMSVHDNEQYPWLADERTFLREAITRGVPTLGICLGAQQMSLCLGGEVNPNPVREIGWFGLSGHASTSSIPNVLDDLCVLHWHGECFSLPDGAELLASSKACGVQAALLGDRALALQCHLEIKPDGLEDLVAHCGDELAAGPAVQSTETLLQWPKTTYEEMHKTLTKLLSWLTTTRTSDK</sequence>
<dbReference type="Pfam" id="PF00117">
    <property type="entry name" value="GATase"/>
    <property type="match status" value="1"/>
</dbReference>
<gene>
    <name evidence="2" type="ORF">ACFQ0F_10810</name>
</gene>
<keyword evidence="2" id="KW-0315">Glutamine amidotransferase</keyword>
<dbReference type="PANTHER" id="PTHR42695">
    <property type="entry name" value="GLUTAMINE AMIDOTRANSFERASE YLR126C-RELATED"/>
    <property type="match status" value="1"/>
</dbReference>
<dbReference type="PROSITE" id="PS51273">
    <property type="entry name" value="GATASE_TYPE_1"/>
    <property type="match status" value="1"/>
</dbReference>
<keyword evidence="3" id="KW-1185">Reference proteome</keyword>
<evidence type="ECO:0000259" key="1">
    <source>
        <dbReference type="Pfam" id="PF00117"/>
    </source>
</evidence>
<comment type="caution">
    <text evidence="2">The sequence shown here is derived from an EMBL/GenBank/DDBJ whole genome shotgun (WGS) entry which is preliminary data.</text>
</comment>
<organism evidence="2 3">
    <name type="scientific">Paraperlucidibaca wandonensis</name>
    <dbReference type="NCBI Taxonomy" id="1268273"/>
    <lineage>
        <taxon>Bacteria</taxon>
        <taxon>Pseudomonadati</taxon>
        <taxon>Pseudomonadota</taxon>
        <taxon>Gammaproteobacteria</taxon>
        <taxon>Moraxellales</taxon>
        <taxon>Moraxellaceae</taxon>
        <taxon>Paraperlucidibaca</taxon>
    </lineage>
</organism>
<dbReference type="Proteomes" id="UP001597044">
    <property type="component" value="Unassembled WGS sequence"/>
</dbReference>
<protein>
    <submittedName>
        <fullName evidence="2">Type 1 glutamine amidotransferase</fullName>
    </submittedName>
</protein>
<evidence type="ECO:0000313" key="2">
    <source>
        <dbReference type="EMBL" id="MFD0950874.1"/>
    </source>
</evidence>
<name>A0ABW3HJC9_9GAMM</name>
<evidence type="ECO:0000313" key="3">
    <source>
        <dbReference type="Proteomes" id="UP001597044"/>
    </source>
</evidence>
<dbReference type="SUPFAM" id="SSF52317">
    <property type="entry name" value="Class I glutamine amidotransferase-like"/>
    <property type="match status" value="1"/>
</dbReference>
<dbReference type="CDD" id="cd01741">
    <property type="entry name" value="GATase1_1"/>
    <property type="match status" value="1"/>
</dbReference>
<dbReference type="Gene3D" id="3.40.50.880">
    <property type="match status" value="1"/>
</dbReference>